<evidence type="ECO:0000313" key="2">
    <source>
        <dbReference type="EMBL" id="VDP72448.1"/>
    </source>
</evidence>
<dbReference type="PANTHER" id="PTHR13030">
    <property type="entry name" value="NUDIX HYDROLASE"/>
    <property type="match status" value="1"/>
</dbReference>
<dbReference type="Gene3D" id="3.90.79.10">
    <property type="entry name" value="Nucleoside Triphosphate Pyrophosphohydrolase"/>
    <property type="match status" value="1"/>
</dbReference>
<dbReference type="InterPro" id="IPR039989">
    <property type="entry name" value="NUDT9"/>
</dbReference>
<protein>
    <submittedName>
        <fullName evidence="4">RING-type domain-containing protein</fullName>
    </submittedName>
</protein>
<dbReference type="EMBL" id="UZAN01041248">
    <property type="protein sequence ID" value="VDP72448.1"/>
    <property type="molecule type" value="Genomic_DNA"/>
</dbReference>
<dbReference type="OrthoDB" id="6261290at2759"/>
<evidence type="ECO:0000313" key="3">
    <source>
        <dbReference type="Proteomes" id="UP000272942"/>
    </source>
</evidence>
<evidence type="ECO:0000256" key="1">
    <source>
        <dbReference type="SAM" id="MobiDB-lite"/>
    </source>
</evidence>
<evidence type="ECO:0000313" key="4">
    <source>
        <dbReference type="WBParaSite" id="ECPE_0000440201-mRNA-1"/>
    </source>
</evidence>
<gene>
    <name evidence="2" type="ORF">ECPE_LOCUS4390</name>
</gene>
<feature type="compositionally biased region" description="Low complexity" evidence="1">
    <location>
        <begin position="41"/>
        <end position="62"/>
    </location>
</feature>
<dbReference type="Proteomes" id="UP000272942">
    <property type="component" value="Unassembled WGS sequence"/>
</dbReference>
<reference evidence="4" key="1">
    <citation type="submission" date="2016-06" db="UniProtKB">
        <authorList>
            <consortium name="WormBaseParasite"/>
        </authorList>
    </citation>
    <scope>IDENTIFICATION</scope>
</reference>
<dbReference type="GO" id="GO:0047631">
    <property type="term" value="F:ADP-ribose diphosphatase activity"/>
    <property type="evidence" value="ECO:0007669"/>
    <property type="project" value="InterPro"/>
</dbReference>
<accession>A0A183ABQ5</accession>
<organism evidence="4">
    <name type="scientific">Echinostoma caproni</name>
    <dbReference type="NCBI Taxonomy" id="27848"/>
    <lineage>
        <taxon>Eukaryota</taxon>
        <taxon>Metazoa</taxon>
        <taxon>Spiralia</taxon>
        <taxon>Lophotrochozoa</taxon>
        <taxon>Platyhelminthes</taxon>
        <taxon>Trematoda</taxon>
        <taxon>Digenea</taxon>
        <taxon>Plagiorchiida</taxon>
        <taxon>Echinostomata</taxon>
        <taxon>Echinostomatoidea</taxon>
        <taxon>Echinostomatidae</taxon>
        <taxon>Echinostoma</taxon>
    </lineage>
</organism>
<dbReference type="WBParaSite" id="ECPE_0000440201-mRNA-1">
    <property type="protein sequence ID" value="ECPE_0000440201-mRNA-1"/>
    <property type="gene ID" value="ECPE_0000440201"/>
</dbReference>
<dbReference type="AlphaFoldDB" id="A0A183ABQ5"/>
<name>A0A183ABQ5_9TREM</name>
<sequence>MIGSRQTRGDAEGATGRKWTGGARGEGHAIILRSGPGAGGAAVSATKPVAGVGPGRPGRAPGSDPTSVLQGIGPIFGPETEFIEDRFHELGNQLGRFVGMEERLSKMVQGANRLVQMVKQITQQQKQILNSLTQKDGRRLVGRGTRGAHKSLLHEAVMNAVMGLGSHCTEIEEKIEEKIRIEEQCVKAVLTRTNAEETEPDIVLEPKPGPPSRSLRGMPTNGRILERLIISHRLWRIVPFNFEIYPGIRMNVPPGKLNWKTTYNEYRTFKITEDRLAIPYVGMDDENINPPQLSFNSYDQTSGVTRMTLRGRVRVFQTTDIKPDMSEQTRTLIGYPLNPTGRSGLHGRGLLPHWGPNHAVHIALTRLHPDGLVRAGLPVIQVAVLYRNQNYCLPWYLLDHRADCEFHECTPNVVRAFITRRLYHVIEDKTEAKNALGALKSADMSLVYTGFLQDHLNADHAWIETIFMNIQQNPELVLPAQFLQVFLENDHTEQVVWIDVCRQLGMRVSHDELLYRLAIHRKVFYDESISAEDYQ</sequence>
<keyword evidence="3" id="KW-1185">Reference proteome</keyword>
<dbReference type="Pfam" id="PF25969">
    <property type="entry name" value="NUDT9_N"/>
    <property type="match status" value="1"/>
</dbReference>
<proteinExistence type="predicted"/>
<dbReference type="PANTHER" id="PTHR13030:SF8">
    <property type="entry name" value="ADP-RIBOSE PYROPHOSPHATASE, MITOCHONDRIAL"/>
    <property type="match status" value="1"/>
</dbReference>
<feature type="region of interest" description="Disordered" evidence="1">
    <location>
        <begin position="1"/>
        <end position="67"/>
    </location>
</feature>
<reference evidence="2 3" key="2">
    <citation type="submission" date="2018-11" db="EMBL/GenBank/DDBJ databases">
        <authorList>
            <consortium name="Pathogen Informatics"/>
        </authorList>
    </citation>
    <scope>NUCLEOTIDE SEQUENCE [LARGE SCALE GENOMIC DNA]</scope>
    <source>
        <strain evidence="2 3">Egypt</strain>
    </source>
</reference>